<evidence type="ECO:0000256" key="1">
    <source>
        <dbReference type="SAM" id="MobiDB-lite"/>
    </source>
</evidence>
<dbReference type="Proteomes" id="UP000266188">
    <property type="component" value="Unassembled WGS sequence"/>
</dbReference>
<feature type="compositionally biased region" description="Acidic residues" evidence="1">
    <location>
        <begin position="71"/>
        <end position="88"/>
    </location>
</feature>
<feature type="compositionally biased region" description="Acidic residues" evidence="1">
    <location>
        <begin position="22"/>
        <end position="38"/>
    </location>
</feature>
<proteinExistence type="predicted"/>
<reference evidence="3" key="1">
    <citation type="submission" date="2017-02" db="EMBL/GenBank/DDBJ databases">
        <authorList>
            <person name="Tafer H."/>
            <person name="Lopandic K."/>
        </authorList>
    </citation>
    <scope>NUCLEOTIDE SEQUENCE [LARGE SCALE GENOMIC DNA]</scope>
    <source>
        <strain evidence="3">CBS 366.77</strain>
    </source>
</reference>
<evidence type="ECO:0000313" key="3">
    <source>
        <dbReference type="Proteomes" id="UP000266188"/>
    </source>
</evidence>
<evidence type="ECO:0000313" key="2">
    <source>
        <dbReference type="EMBL" id="RJE23027.1"/>
    </source>
</evidence>
<comment type="caution">
    <text evidence="2">The sequence shown here is derived from an EMBL/GenBank/DDBJ whole genome shotgun (WGS) entry which is preliminary data.</text>
</comment>
<sequence length="88" mass="9489">MAERGARCTEAGAADEFRDNDSDSESDSDSENDNDSDNGGDHPASPIILLDDGEEAGNGSDYLPSNLFDGSENEADNESDSDYDDWEY</sequence>
<accession>A0A3A2ZNP3</accession>
<dbReference type="EMBL" id="MVGC01000139">
    <property type="protein sequence ID" value="RJE23027.1"/>
    <property type="molecule type" value="Genomic_DNA"/>
</dbReference>
<gene>
    <name evidence="2" type="ORF">PHISCL_04632</name>
</gene>
<name>A0A3A2ZNP3_9EURO</name>
<dbReference type="AlphaFoldDB" id="A0A3A2ZNP3"/>
<organism evidence="2 3">
    <name type="scientific">Aspergillus sclerotialis</name>
    <dbReference type="NCBI Taxonomy" id="2070753"/>
    <lineage>
        <taxon>Eukaryota</taxon>
        <taxon>Fungi</taxon>
        <taxon>Dikarya</taxon>
        <taxon>Ascomycota</taxon>
        <taxon>Pezizomycotina</taxon>
        <taxon>Eurotiomycetes</taxon>
        <taxon>Eurotiomycetidae</taxon>
        <taxon>Eurotiales</taxon>
        <taxon>Aspergillaceae</taxon>
        <taxon>Aspergillus</taxon>
        <taxon>Aspergillus subgen. Polypaecilum</taxon>
    </lineage>
</organism>
<feature type="region of interest" description="Disordered" evidence="1">
    <location>
        <begin position="1"/>
        <end position="88"/>
    </location>
</feature>
<protein>
    <submittedName>
        <fullName evidence="2">Uncharacterized protein</fullName>
    </submittedName>
</protein>
<keyword evidence="3" id="KW-1185">Reference proteome</keyword>